<dbReference type="EMBL" id="JH767180">
    <property type="protein sequence ID" value="EQC29900.1"/>
    <property type="molecule type" value="Genomic_DNA"/>
</dbReference>
<dbReference type="AlphaFoldDB" id="T0Q8V9"/>
<dbReference type="RefSeq" id="XP_008616739.1">
    <property type="nucleotide sequence ID" value="XM_008618517.1"/>
</dbReference>
<proteinExistence type="predicted"/>
<name>T0Q8V9_SAPDV</name>
<gene>
    <name evidence="2" type="ORF">SDRG_12444</name>
</gene>
<sequence>MARWKRPQKRPEKKKQKKKRSNGPDPKESTESDTTVSSTASTSFTASSAAPSTASPMLKTTNTTFDAHEPPVVVMDGAITSEAVEAAARVFHAMAKDCPPLLVAKNVPLAKLLADGMDGRDFGVRLVGKYDPCCNPHDPSTLVSIYVVRSLSFKHQAAVTKIVSQLDGQQTGHLETHLGANLIAGGGHAHVPDVVVLSDDGTVRMIVEFEYKHRSFRVLVDCCCGYLATYPSLRTTVAIKLFGAQGGDPFRFGAIALQYKRDADGQPHLMYAASIGTAPLTLIAQRHIRCKIGDEAFAAMGHFEDGVANETALQHATWAHPTMDCPQLSIEVSDLEYSDVHDLLAGAPPTNERLVIDLYKVILACYRISDEGQRRHRGRG</sequence>
<evidence type="ECO:0000313" key="3">
    <source>
        <dbReference type="Proteomes" id="UP000030762"/>
    </source>
</evidence>
<keyword evidence="3" id="KW-1185">Reference proteome</keyword>
<accession>T0Q8V9</accession>
<dbReference type="GeneID" id="19953171"/>
<evidence type="ECO:0000313" key="2">
    <source>
        <dbReference type="EMBL" id="EQC29900.1"/>
    </source>
</evidence>
<dbReference type="Proteomes" id="UP000030762">
    <property type="component" value="Unassembled WGS sequence"/>
</dbReference>
<organism evidence="2 3">
    <name type="scientific">Saprolegnia diclina (strain VS20)</name>
    <dbReference type="NCBI Taxonomy" id="1156394"/>
    <lineage>
        <taxon>Eukaryota</taxon>
        <taxon>Sar</taxon>
        <taxon>Stramenopiles</taxon>
        <taxon>Oomycota</taxon>
        <taxon>Saprolegniomycetes</taxon>
        <taxon>Saprolegniales</taxon>
        <taxon>Saprolegniaceae</taxon>
        <taxon>Saprolegnia</taxon>
    </lineage>
</organism>
<feature type="compositionally biased region" description="Basic residues" evidence="1">
    <location>
        <begin position="1"/>
        <end position="21"/>
    </location>
</feature>
<feature type="region of interest" description="Disordered" evidence="1">
    <location>
        <begin position="1"/>
        <end position="64"/>
    </location>
</feature>
<dbReference type="OrthoDB" id="10318472at2759"/>
<evidence type="ECO:0000256" key="1">
    <source>
        <dbReference type="SAM" id="MobiDB-lite"/>
    </source>
</evidence>
<dbReference type="InParanoid" id="T0Q8V9"/>
<reference evidence="2 3" key="1">
    <citation type="submission" date="2012-04" db="EMBL/GenBank/DDBJ databases">
        <title>The Genome Sequence of Saprolegnia declina VS20.</title>
        <authorList>
            <consortium name="The Broad Institute Genome Sequencing Platform"/>
            <person name="Russ C."/>
            <person name="Nusbaum C."/>
            <person name="Tyler B."/>
            <person name="van West P."/>
            <person name="Dieguez-Uribeondo J."/>
            <person name="de Bruijn I."/>
            <person name="Tripathy S."/>
            <person name="Jiang R."/>
            <person name="Young S.K."/>
            <person name="Zeng Q."/>
            <person name="Gargeya S."/>
            <person name="Fitzgerald M."/>
            <person name="Haas B."/>
            <person name="Abouelleil A."/>
            <person name="Alvarado L."/>
            <person name="Arachchi H.M."/>
            <person name="Berlin A."/>
            <person name="Chapman S.B."/>
            <person name="Goldberg J."/>
            <person name="Griggs A."/>
            <person name="Gujja S."/>
            <person name="Hansen M."/>
            <person name="Howarth C."/>
            <person name="Imamovic A."/>
            <person name="Larimer J."/>
            <person name="McCowen C."/>
            <person name="Montmayeur A."/>
            <person name="Murphy C."/>
            <person name="Neiman D."/>
            <person name="Pearson M."/>
            <person name="Priest M."/>
            <person name="Roberts A."/>
            <person name="Saif S."/>
            <person name="Shea T."/>
            <person name="Sisk P."/>
            <person name="Sykes S."/>
            <person name="Wortman J."/>
            <person name="Nusbaum C."/>
            <person name="Birren B."/>
        </authorList>
    </citation>
    <scope>NUCLEOTIDE SEQUENCE [LARGE SCALE GENOMIC DNA]</scope>
    <source>
        <strain evidence="2 3">VS20</strain>
    </source>
</reference>
<protein>
    <submittedName>
        <fullName evidence="2">Uncharacterized protein</fullName>
    </submittedName>
</protein>
<feature type="compositionally biased region" description="Low complexity" evidence="1">
    <location>
        <begin position="32"/>
        <end position="55"/>
    </location>
</feature>
<dbReference type="VEuPathDB" id="FungiDB:SDRG_12444"/>